<dbReference type="Proteomes" id="UP000824469">
    <property type="component" value="Unassembled WGS sequence"/>
</dbReference>
<dbReference type="EMBL" id="JAHRHJ020000007">
    <property type="protein sequence ID" value="KAH9308486.1"/>
    <property type="molecule type" value="Genomic_DNA"/>
</dbReference>
<evidence type="ECO:0000313" key="2">
    <source>
        <dbReference type="EMBL" id="KAH9308486.1"/>
    </source>
</evidence>
<accession>A0AA38FQS4</accession>
<feature type="region of interest" description="Disordered" evidence="1">
    <location>
        <begin position="43"/>
        <end position="80"/>
    </location>
</feature>
<keyword evidence="3" id="KW-1185">Reference proteome</keyword>
<evidence type="ECO:0000256" key="1">
    <source>
        <dbReference type="SAM" id="MobiDB-lite"/>
    </source>
</evidence>
<comment type="caution">
    <text evidence="2">The sequence shown here is derived from an EMBL/GenBank/DDBJ whole genome shotgun (WGS) entry which is preliminary data.</text>
</comment>
<name>A0AA38FQS4_TAXCH</name>
<feature type="non-terminal residue" evidence="2">
    <location>
        <position position="1"/>
    </location>
</feature>
<protein>
    <submittedName>
        <fullName evidence="2">Uncharacterized protein</fullName>
    </submittedName>
</protein>
<proteinExistence type="predicted"/>
<organism evidence="2 3">
    <name type="scientific">Taxus chinensis</name>
    <name type="common">Chinese yew</name>
    <name type="synonym">Taxus wallichiana var. chinensis</name>
    <dbReference type="NCBI Taxonomy" id="29808"/>
    <lineage>
        <taxon>Eukaryota</taxon>
        <taxon>Viridiplantae</taxon>
        <taxon>Streptophyta</taxon>
        <taxon>Embryophyta</taxon>
        <taxon>Tracheophyta</taxon>
        <taxon>Spermatophyta</taxon>
        <taxon>Pinopsida</taxon>
        <taxon>Pinidae</taxon>
        <taxon>Conifers II</taxon>
        <taxon>Cupressales</taxon>
        <taxon>Taxaceae</taxon>
        <taxon>Taxus</taxon>
    </lineage>
</organism>
<evidence type="ECO:0000313" key="3">
    <source>
        <dbReference type="Proteomes" id="UP000824469"/>
    </source>
</evidence>
<gene>
    <name evidence="2" type="ORF">KI387_036397</name>
</gene>
<sequence length="80" mass="8874">RNFNNANSTLARDRNWLIAAPNKLAIEAPHVNAIIEIVEEGQELEDQDSHEAFEASGYADESFDDSAGNSSIGYLEYDED</sequence>
<reference evidence="2 3" key="1">
    <citation type="journal article" date="2021" name="Nat. Plants">
        <title>The Taxus genome provides insights into paclitaxel biosynthesis.</title>
        <authorList>
            <person name="Xiong X."/>
            <person name="Gou J."/>
            <person name="Liao Q."/>
            <person name="Li Y."/>
            <person name="Zhou Q."/>
            <person name="Bi G."/>
            <person name="Li C."/>
            <person name="Du R."/>
            <person name="Wang X."/>
            <person name="Sun T."/>
            <person name="Guo L."/>
            <person name="Liang H."/>
            <person name="Lu P."/>
            <person name="Wu Y."/>
            <person name="Zhang Z."/>
            <person name="Ro D.K."/>
            <person name="Shang Y."/>
            <person name="Huang S."/>
            <person name="Yan J."/>
        </authorList>
    </citation>
    <scope>NUCLEOTIDE SEQUENCE [LARGE SCALE GENOMIC DNA]</scope>
    <source>
        <strain evidence="2">Ta-2019</strain>
    </source>
</reference>
<dbReference type="AlphaFoldDB" id="A0AA38FQS4"/>